<evidence type="ECO:0008006" key="4">
    <source>
        <dbReference type="Google" id="ProtNLM"/>
    </source>
</evidence>
<dbReference type="GO" id="GO:0016485">
    <property type="term" value="P:protein processing"/>
    <property type="evidence" value="ECO:0007669"/>
    <property type="project" value="InterPro"/>
</dbReference>
<evidence type="ECO:0000313" key="3">
    <source>
        <dbReference type="Proteomes" id="UP000179014"/>
    </source>
</evidence>
<comment type="caution">
    <text evidence="2">The sequence shown here is derived from an EMBL/GenBank/DDBJ whole genome shotgun (WGS) entry which is preliminary data.</text>
</comment>
<evidence type="ECO:0000256" key="1">
    <source>
        <dbReference type="SAM" id="MobiDB-lite"/>
    </source>
</evidence>
<dbReference type="Gene3D" id="2.40.10.120">
    <property type="match status" value="1"/>
</dbReference>
<organism evidence="2 3">
    <name type="scientific">Candidatus Kaiserbacteria bacterium GWA2_50_9</name>
    <dbReference type="NCBI Taxonomy" id="1798474"/>
    <lineage>
        <taxon>Bacteria</taxon>
        <taxon>Candidatus Kaiseribacteriota</taxon>
    </lineage>
</organism>
<dbReference type="EMBL" id="MFKN01000037">
    <property type="protein sequence ID" value="OGG39897.1"/>
    <property type="molecule type" value="Genomic_DNA"/>
</dbReference>
<reference evidence="2 3" key="1">
    <citation type="journal article" date="2016" name="Nat. Commun.">
        <title>Thousands of microbial genomes shed light on interconnected biogeochemical processes in an aquifer system.</title>
        <authorList>
            <person name="Anantharaman K."/>
            <person name="Brown C.T."/>
            <person name="Hug L.A."/>
            <person name="Sharon I."/>
            <person name="Castelle C.J."/>
            <person name="Probst A.J."/>
            <person name="Thomas B.C."/>
            <person name="Singh A."/>
            <person name="Wilkins M.J."/>
            <person name="Karaoz U."/>
            <person name="Brodie E.L."/>
            <person name="Williams K.H."/>
            <person name="Hubbard S.S."/>
            <person name="Banfield J.F."/>
        </authorList>
    </citation>
    <scope>NUCLEOTIDE SEQUENCE [LARGE SCALE GENOMIC DNA]</scope>
</reference>
<evidence type="ECO:0000313" key="2">
    <source>
        <dbReference type="EMBL" id="OGG39897.1"/>
    </source>
</evidence>
<sequence>MKRFVPYLGIVAAAYFFTLAVAFVNESSVQQTPTKVPTASSTVSIVPSYTVPSITLPNLKEAESPVKETLPPKKVTAPTKNTVSAPVPAAASVPVSTPVSVPVSNAALDASASTLRSALVNIICYAPLGSGFHSISGSGIFIDPKGIILTNAHIAQYFLLADRNVTCTIRSGSPAIDKYGAKPIYIPPAWLYANAKVLTQSTPNGTGQYDFALIAVSKSADRNPLPDSFPSIPLAISPPTSGTPVIIASYGAQFLASSQVLSFLTPTIVFGSIKEIFTFVKNTVDVLAFGGSAAAQEGSSGGGVANAFGELVGTITTSTIEGPTDTRSLTAITASYIRAEYATETGEAIDLLLGQPTSISISNFAQRIPELEAIITAQLN</sequence>
<dbReference type="SUPFAM" id="SSF50494">
    <property type="entry name" value="Trypsin-like serine proteases"/>
    <property type="match status" value="1"/>
</dbReference>
<dbReference type="InterPro" id="IPR009003">
    <property type="entry name" value="Peptidase_S1_PA"/>
</dbReference>
<feature type="region of interest" description="Disordered" evidence="1">
    <location>
        <begin position="62"/>
        <end position="81"/>
    </location>
</feature>
<accession>A0A1F6BTN4</accession>
<dbReference type="Proteomes" id="UP000179014">
    <property type="component" value="Unassembled WGS sequence"/>
</dbReference>
<proteinExistence type="predicted"/>
<dbReference type="PANTHER" id="PTHR21004:SF0">
    <property type="entry name" value="PEROXISOMAL LEADER PEPTIDE-PROCESSING PROTEASE"/>
    <property type="match status" value="1"/>
</dbReference>
<gene>
    <name evidence="2" type="ORF">A2118_00745</name>
</gene>
<dbReference type="STRING" id="1798474.A2118_00745"/>
<dbReference type="Pfam" id="PF13365">
    <property type="entry name" value="Trypsin_2"/>
    <property type="match status" value="1"/>
</dbReference>
<name>A0A1F6BTN4_9BACT</name>
<protein>
    <recommendedName>
        <fullName evidence="4">Serine protease</fullName>
    </recommendedName>
</protein>
<dbReference type="InterPro" id="IPR039245">
    <property type="entry name" value="TYSND1/DEG15"/>
</dbReference>
<dbReference type="PANTHER" id="PTHR21004">
    <property type="entry name" value="SERINE PROTEASE-RELATED"/>
    <property type="match status" value="1"/>
</dbReference>
<dbReference type="GO" id="GO:0004252">
    <property type="term" value="F:serine-type endopeptidase activity"/>
    <property type="evidence" value="ECO:0007669"/>
    <property type="project" value="InterPro"/>
</dbReference>
<dbReference type="AlphaFoldDB" id="A0A1F6BTN4"/>